<dbReference type="RefSeq" id="WP_236457279.1">
    <property type="nucleotide sequence ID" value="NZ_CBCSGE010000012.1"/>
</dbReference>
<reference evidence="1 2" key="1">
    <citation type="submission" date="2024-09" db="EMBL/GenBank/DDBJ databases">
        <authorList>
            <person name="Sun Q."/>
            <person name="Mori K."/>
        </authorList>
    </citation>
    <scope>NUCLEOTIDE SEQUENCE [LARGE SCALE GENOMIC DNA]</scope>
    <source>
        <strain evidence="1 2">CECT 7955</strain>
    </source>
</reference>
<proteinExistence type="predicted"/>
<organism evidence="1 2">
    <name type="scientific">Flavobacterium jumunjinense</name>
    <dbReference type="NCBI Taxonomy" id="998845"/>
    <lineage>
        <taxon>Bacteria</taxon>
        <taxon>Pseudomonadati</taxon>
        <taxon>Bacteroidota</taxon>
        <taxon>Flavobacteriia</taxon>
        <taxon>Flavobacteriales</taxon>
        <taxon>Flavobacteriaceae</taxon>
        <taxon>Flavobacterium</taxon>
    </lineage>
</organism>
<evidence type="ECO:0008006" key="3">
    <source>
        <dbReference type="Google" id="ProtNLM"/>
    </source>
</evidence>
<gene>
    <name evidence="1" type="ORF">ACFFVF_20740</name>
</gene>
<dbReference type="PROSITE" id="PS51257">
    <property type="entry name" value="PROKAR_LIPOPROTEIN"/>
    <property type="match status" value="1"/>
</dbReference>
<protein>
    <recommendedName>
        <fullName evidence="3">DUF4352 domain-containing protein</fullName>
    </recommendedName>
</protein>
<evidence type="ECO:0000313" key="2">
    <source>
        <dbReference type="Proteomes" id="UP001589607"/>
    </source>
</evidence>
<comment type="caution">
    <text evidence="1">The sequence shown here is derived from an EMBL/GenBank/DDBJ whole genome shotgun (WGS) entry which is preliminary data.</text>
</comment>
<evidence type="ECO:0000313" key="1">
    <source>
        <dbReference type="EMBL" id="MFB9098943.1"/>
    </source>
</evidence>
<sequence>MKKTLFLLFISVLYSCKSSSNMTTKSEIGLIENVISTIVKKEQLNRTNSSKGVFFHINLKRINSNYYISKISLNSFTGNHSFKKEKILGFDTFIYNKSNTELNEVFFIPDSKTWSLLLFVKNNEIISLKKIENYELIDNTIIEVDF</sequence>
<name>A0ABV5GUD3_9FLAO</name>
<keyword evidence="2" id="KW-1185">Reference proteome</keyword>
<accession>A0ABV5GUD3</accession>
<dbReference type="Proteomes" id="UP001589607">
    <property type="component" value="Unassembled WGS sequence"/>
</dbReference>
<dbReference type="EMBL" id="JBHMEY010000096">
    <property type="protein sequence ID" value="MFB9098943.1"/>
    <property type="molecule type" value="Genomic_DNA"/>
</dbReference>